<sequence>MPSLADERRAIGRSMVQQRTGQSTVDALNRVVTRQKIQKKLRQLDPRGVIPAQRGRADYVEARPGGSGSGVAWPLTEADYALREYHSQGEYTSDGLFYFPAVKKIVFTDSAGAVGEVFLASPPAPVTP</sequence>
<evidence type="ECO:0000313" key="1">
    <source>
        <dbReference type="EMBL" id="MDH1057162.1"/>
    </source>
</evidence>
<proteinExistence type="predicted"/>
<protein>
    <submittedName>
        <fullName evidence="1">Uncharacterized protein</fullName>
    </submittedName>
</protein>
<dbReference type="RefSeq" id="WP_280055355.1">
    <property type="nucleotide sequence ID" value="NZ_JAOBYN010000029.1"/>
</dbReference>
<name>A0AA42N666_AQUAC</name>
<evidence type="ECO:0000313" key="2">
    <source>
        <dbReference type="Proteomes" id="UP001158730"/>
    </source>
</evidence>
<organism evidence="1 2">
    <name type="scientific">Aquipseudomonas alcaligenes</name>
    <name type="common">Pseudomonas alcaligenes</name>
    <dbReference type="NCBI Taxonomy" id="43263"/>
    <lineage>
        <taxon>Bacteria</taxon>
        <taxon>Pseudomonadati</taxon>
        <taxon>Pseudomonadota</taxon>
        <taxon>Gammaproteobacteria</taxon>
        <taxon>Pseudomonadales</taxon>
        <taxon>Pseudomonadaceae</taxon>
        <taxon>Aquipseudomonas</taxon>
    </lineage>
</organism>
<dbReference type="EMBL" id="JAOBYN010000029">
    <property type="protein sequence ID" value="MDH1057162.1"/>
    <property type="molecule type" value="Genomic_DNA"/>
</dbReference>
<accession>A0AA42N666</accession>
<gene>
    <name evidence="1" type="ORF">N5C05_20665</name>
</gene>
<dbReference type="AlphaFoldDB" id="A0AA42N666"/>
<reference evidence="1" key="1">
    <citation type="submission" date="2022-09" db="EMBL/GenBank/DDBJ databases">
        <title>Intensive care unit water sources are persistently colonized with multi-drug resistant bacteria and are the site of extensive horizontal gene transfer of antibiotic resistance genes.</title>
        <authorList>
            <person name="Diorio-Toth L."/>
        </authorList>
    </citation>
    <scope>NUCLEOTIDE SEQUENCE</scope>
    <source>
        <strain evidence="1">GD03990</strain>
    </source>
</reference>
<dbReference type="Proteomes" id="UP001158730">
    <property type="component" value="Unassembled WGS sequence"/>
</dbReference>
<comment type="caution">
    <text evidence="1">The sequence shown here is derived from an EMBL/GenBank/DDBJ whole genome shotgun (WGS) entry which is preliminary data.</text>
</comment>